<keyword evidence="1" id="KW-0732">Signal</keyword>
<evidence type="ECO:0000313" key="3">
    <source>
        <dbReference type="Proteomes" id="UP000254869"/>
    </source>
</evidence>
<evidence type="ECO:0000256" key="1">
    <source>
        <dbReference type="SAM" id="SignalP"/>
    </source>
</evidence>
<dbReference type="Proteomes" id="UP000254869">
    <property type="component" value="Unassembled WGS sequence"/>
</dbReference>
<dbReference type="AlphaFoldDB" id="A0A370I1A6"/>
<dbReference type="EMBL" id="QQBC01000008">
    <property type="protein sequence ID" value="RDI64360.1"/>
    <property type="molecule type" value="Genomic_DNA"/>
</dbReference>
<proteinExistence type="predicted"/>
<keyword evidence="3" id="KW-1185">Reference proteome</keyword>
<feature type="chain" id="PRO_5039025498" description="Secreted protein" evidence="1">
    <location>
        <begin position="19"/>
        <end position="182"/>
    </location>
</feature>
<reference evidence="2 3" key="1">
    <citation type="submission" date="2018-07" db="EMBL/GenBank/DDBJ databases">
        <title>Genomic Encyclopedia of Type Strains, Phase IV (KMG-IV): sequencing the most valuable type-strain genomes for metagenomic binning, comparative biology and taxonomic classification.</title>
        <authorList>
            <person name="Goeker M."/>
        </authorList>
    </citation>
    <scope>NUCLEOTIDE SEQUENCE [LARGE SCALE GENOMIC DNA]</scope>
    <source>
        <strain evidence="2 3">DSM 44290</strain>
    </source>
</reference>
<sequence length="182" mass="19031">MSKKNLLLGIVSSCLALAAPSVLTASAHGAPPANGQQAQDVCIDSLLRTIRAMPEGTYLDTTIPGLPHSGLSPGGGLALGTGSAFLLPHEYSVDYWLLGYPEGPQDAAYADVAAAWDGLGWPITDYPPDEVGSVRRAAELPDGYRLGAQLSIDGRHISLVCSSSRYPGWGPQPSPSPTHLDR</sequence>
<evidence type="ECO:0008006" key="4">
    <source>
        <dbReference type="Google" id="ProtNLM"/>
    </source>
</evidence>
<accession>A0A370I1A6</accession>
<comment type="caution">
    <text evidence="2">The sequence shown here is derived from an EMBL/GenBank/DDBJ whole genome shotgun (WGS) entry which is preliminary data.</text>
</comment>
<evidence type="ECO:0000313" key="2">
    <source>
        <dbReference type="EMBL" id="RDI64360.1"/>
    </source>
</evidence>
<organism evidence="2 3">
    <name type="scientific">Nocardia pseudobrasiliensis</name>
    <dbReference type="NCBI Taxonomy" id="45979"/>
    <lineage>
        <taxon>Bacteria</taxon>
        <taxon>Bacillati</taxon>
        <taxon>Actinomycetota</taxon>
        <taxon>Actinomycetes</taxon>
        <taxon>Mycobacteriales</taxon>
        <taxon>Nocardiaceae</taxon>
        <taxon>Nocardia</taxon>
    </lineage>
</organism>
<name>A0A370I1A6_9NOCA</name>
<protein>
    <recommendedName>
        <fullName evidence="4">Secreted protein</fullName>
    </recommendedName>
</protein>
<dbReference type="STRING" id="1210086.GCA_001613105_02765"/>
<gene>
    <name evidence="2" type="ORF">DFR76_108192</name>
</gene>
<feature type="signal peptide" evidence="1">
    <location>
        <begin position="1"/>
        <end position="18"/>
    </location>
</feature>